<dbReference type="PATRIC" id="fig|1349767.4.peg.3151"/>
<name>W0V3D2_9BURK</name>
<dbReference type="STRING" id="1349767.GJA_1449"/>
<dbReference type="SUPFAM" id="SSF55166">
    <property type="entry name" value="Hedgehog/DD-peptidase"/>
    <property type="match status" value="1"/>
</dbReference>
<feature type="domain" description="Peptidase M15A C-terminal" evidence="1">
    <location>
        <begin position="6"/>
        <end position="125"/>
    </location>
</feature>
<evidence type="ECO:0000313" key="3">
    <source>
        <dbReference type="Proteomes" id="UP000027604"/>
    </source>
</evidence>
<dbReference type="InterPro" id="IPR009045">
    <property type="entry name" value="Zn_M74/Hedgehog-like"/>
</dbReference>
<dbReference type="Proteomes" id="UP000027604">
    <property type="component" value="Chromosome I"/>
</dbReference>
<reference evidence="2 3" key="1">
    <citation type="journal article" date="2015" name="Genome Announc.">
        <title>Genome Sequence of Mushroom Soft-Rot Pathogen Janthinobacterium agaricidamnosum.</title>
        <authorList>
            <person name="Graupner K."/>
            <person name="Lackner G."/>
            <person name="Hertweck C."/>
        </authorList>
    </citation>
    <scope>NUCLEOTIDE SEQUENCE [LARGE SCALE GENOMIC DNA]</scope>
    <source>
        <strain evidence="3">NBRC 102515 / DSM 9628</strain>
    </source>
</reference>
<evidence type="ECO:0000259" key="1">
    <source>
        <dbReference type="Pfam" id="PF08291"/>
    </source>
</evidence>
<dbReference type="HOGENOM" id="CLU_124897_0_1_4"/>
<dbReference type="KEGG" id="jag:GJA_1449"/>
<sequence>MQLSQNFTLAELTASDYAARHGIDNTAPPAVQDELRRTAQMLQRIRNYLSASSAIDTPLTQISGYRCLALNRGIGSGDGSDHVQGMAADFKALRLTPYQICQALLPKLDEFGIGQIINELSWVHVSTRMPVRPINRIITIDRLGTRAGIVQGRP</sequence>
<organism evidence="2 3">
    <name type="scientific">Janthinobacterium agaricidamnosum NBRC 102515 = DSM 9628</name>
    <dbReference type="NCBI Taxonomy" id="1349767"/>
    <lineage>
        <taxon>Bacteria</taxon>
        <taxon>Pseudomonadati</taxon>
        <taxon>Pseudomonadota</taxon>
        <taxon>Betaproteobacteria</taxon>
        <taxon>Burkholderiales</taxon>
        <taxon>Oxalobacteraceae</taxon>
        <taxon>Janthinobacterium</taxon>
    </lineage>
</organism>
<dbReference type="OrthoDB" id="5242612at2"/>
<accession>W0V3D2</accession>
<proteinExistence type="predicted"/>
<gene>
    <name evidence="2" type="ORF">GJA_1449</name>
</gene>
<dbReference type="Gene3D" id="3.30.1380.10">
    <property type="match status" value="1"/>
</dbReference>
<dbReference type="EMBL" id="HG322949">
    <property type="protein sequence ID" value="CDG82100.1"/>
    <property type="molecule type" value="Genomic_DNA"/>
</dbReference>
<protein>
    <submittedName>
        <fullName evidence="2">Peptidase M15 family protein</fullName>
    </submittedName>
</protein>
<dbReference type="AlphaFoldDB" id="W0V3D2"/>
<keyword evidence="3" id="KW-1185">Reference proteome</keyword>
<dbReference type="eggNOG" id="COG3108">
    <property type="taxonomic scope" value="Bacteria"/>
</dbReference>
<dbReference type="InterPro" id="IPR013230">
    <property type="entry name" value="Peptidase_M15A_C"/>
</dbReference>
<dbReference type="RefSeq" id="WP_038490241.1">
    <property type="nucleotide sequence ID" value="NZ_BCTH01000068.1"/>
</dbReference>
<dbReference type="Pfam" id="PF08291">
    <property type="entry name" value="Peptidase_M15_3"/>
    <property type="match status" value="1"/>
</dbReference>
<evidence type="ECO:0000313" key="2">
    <source>
        <dbReference type="EMBL" id="CDG82100.1"/>
    </source>
</evidence>